<dbReference type="Proteomes" id="UP000044026">
    <property type="component" value="Unassembled WGS sequence"/>
</dbReference>
<gene>
    <name evidence="1" type="ORF">CCAN12_570001</name>
</gene>
<accession>A0A0B7HB89</accession>
<dbReference type="AlphaFoldDB" id="A0A0B7HB89"/>
<reference evidence="1 2" key="1">
    <citation type="submission" date="2015-01" db="EMBL/GenBank/DDBJ databases">
        <authorList>
            <person name="Xiang T."/>
            <person name="Song Y."/>
            <person name="Huang L."/>
            <person name="Wang B."/>
            <person name="Wu P."/>
        </authorList>
    </citation>
    <scope>NUCLEOTIDE SEQUENCE [LARGE SCALE GENOMIC DNA]</scope>
    <source>
        <strain evidence="1 2">Cc12</strain>
    </source>
</reference>
<protein>
    <submittedName>
        <fullName evidence="1">Uncharacterized protein</fullName>
    </submittedName>
</protein>
<evidence type="ECO:0000313" key="1">
    <source>
        <dbReference type="EMBL" id="CEN34883.1"/>
    </source>
</evidence>
<proteinExistence type="predicted"/>
<organism evidence="1 2">
    <name type="scientific">Capnocytophaga canimorsus</name>
    <dbReference type="NCBI Taxonomy" id="28188"/>
    <lineage>
        <taxon>Bacteria</taxon>
        <taxon>Pseudomonadati</taxon>
        <taxon>Bacteroidota</taxon>
        <taxon>Flavobacteriia</taxon>
        <taxon>Flavobacteriales</taxon>
        <taxon>Flavobacteriaceae</taxon>
        <taxon>Capnocytophaga</taxon>
    </lineage>
</organism>
<sequence>MPYKKQTIFTITNKVKALHIPYLVLFIFRIRTFDLKIKIIYRDNNTPTNL</sequence>
<name>A0A0B7HB89_9FLAO</name>
<dbReference type="EMBL" id="CDOE01000053">
    <property type="protein sequence ID" value="CEN34883.1"/>
    <property type="molecule type" value="Genomic_DNA"/>
</dbReference>
<evidence type="ECO:0000313" key="2">
    <source>
        <dbReference type="Proteomes" id="UP000044026"/>
    </source>
</evidence>